<keyword evidence="3" id="KW-1185">Reference proteome</keyword>
<dbReference type="AlphaFoldDB" id="A0ABD3AZK7"/>
<accession>A0ABD3AZK7</accession>
<evidence type="ECO:0000313" key="3">
    <source>
        <dbReference type="Proteomes" id="UP001630127"/>
    </source>
</evidence>
<feature type="region of interest" description="Disordered" evidence="1">
    <location>
        <begin position="1"/>
        <end position="28"/>
    </location>
</feature>
<evidence type="ECO:0000256" key="1">
    <source>
        <dbReference type="SAM" id="MobiDB-lite"/>
    </source>
</evidence>
<name>A0ABD3AZK7_9GENT</name>
<comment type="caution">
    <text evidence="2">The sequence shown here is derived from an EMBL/GenBank/DDBJ whole genome shotgun (WGS) entry which is preliminary data.</text>
</comment>
<dbReference type="EMBL" id="JBJUIK010000001">
    <property type="protein sequence ID" value="KAL3536710.1"/>
    <property type="molecule type" value="Genomic_DNA"/>
</dbReference>
<sequence length="123" mass="13337">MDSLDFLIEAASQSRDRSDSTSDNSRLQLVQGDLTTYVVRVQDERNVPEEGESAGQLAANPVADQRVPAQQPANVPAQVPVANLPINVGEASSSASDALERAKEKHPLEVNEDAVWEEVDQEK</sequence>
<protein>
    <submittedName>
        <fullName evidence="2">Uncharacterized protein</fullName>
    </submittedName>
</protein>
<gene>
    <name evidence="2" type="ORF">ACH5RR_000076</name>
</gene>
<feature type="compositionally biased region" description="Acidic residues" evidence="1">
    <location>
        <begin position="110"/>
        <end position="123"/>
    </location>
</feature>
<evidence type="ECO:0000313" key="2">
    <source>
        <dbReference type="EMBL" id="KAL3536710.1"/>
    </source>
</evidence>
<dbReference type="Proteomes" id="UP001630127">
    <property type="component" value="Unassembled WGS sequence"/>
</dbReference>
<proteinExistence type="predicted"/>
<organism evidence="2 3">
    <name type="scientific">Cinchona calisaya</name>
    <dbReference type="NCBI Taxonomy" id="153742"/>
    <lineage>
        <taxon>Eukaryota</taxon>
        <taxon>Viridiplantae</taxon>
        <taxon>Streptophyta</taxon>
        <taxon>Embryophyta</taxon>
        <taxon>Tracheophyta</taxon>
        <taxon>Spermatophyta</taxon>
        <taxon>Magnoliopsida</taxon>
        <taxon>eudicotyledons</taxon>
        <taxon>Gunneridae</taxon>
        <taxon>Pentapetalae</taxon>
        <taxon>asterids</taxon>
        <taxon>lamiids</taxon>
        <taxon>Gentianales</taxon>
        <taxon>Rubiaceae</taxon>
        <taxon>Cinchonoideae</taxon>
        <taxon>Cinchoneae</taxon>
        <taxon>Cinchona</taxon>
    </lineage>
</organism>
<feature type="region of interest" description="Disordered" evidence="1">
    <location>
        <begin position="91"/>
        <end position="123"/>
    </location>
</feature>
<feature type="compositionally biased region" description="Basic and acidic residues" evidence="1">
    <location>
        <begin position="98"/>
        <end position="109"/>
    </location>
</feature>
<reference evidence="2 3" key="1">
    <citation type="submission" date="2024-11" db="EMBL/GenBank/DDBJ databases">
        <title>A near-complete genome assembly of Cinchona calisaya.</title>
        <authorList>
            <person name="Lian D.C."/>
            <person name="Zhao X.W."/>
            <person name="Wei L."/>
        </authorList>
    </citation>
    <scope>NUCLEOTIDE SEQUENCE [LARGE SCALE GENOMIC DNA]</scope>
    <source>
        <tissue evidence="2">Nenye</tissue>
    </source>
</reference>